<feature type="region of interest" description="Disordered" evidence="7">
    <location>
        <begin position="328"/>
        <end position="428"/>
    </location>
</feature>
<evidence type="ECO:0000256" key="7">
    <source>
        <dbReference type="SAM" id="MobiDB-lite"/>
    </source>
</evidence>
<keyword evidence="4" id="KW-0805">Transcription regulation</keyword>
<feature type="compositionally biased region" description="Basic and acidic residues" evidence="7">
    <location>
        <begin position="490"/>
        <end position="502"/>
    </location>
</feature>
<evidence type="ECO:0000256" key="5">
    <source>
        <dbReference type="ARBA" id="ARBA00023163"/>
    </source>
</evidence>
<sequence>MSKTSQIPDSTAMPHVTDLKYFDPCTATASMFLYAQGSTIVCCHHDTLTIERRFTQHADEVQLLAVDNQSEAGGGRFAVSYDAGQTVIVWDIMTGDEISRFACYDHLTAAAWMKNGNIAFGTTKGRIVMFAPSTSEHVYARAIDQIAVIALAPSSDCRTFAIGYQNGSLFVATLQPRFTILHNLTTSREPSPIVNLAWHASSRQKSNMLAVQMRDGDLRVWSVAKKYSADDPAKMVRNLRKAETSMDGPNWMGWSKNGRIIQYSDSQTQSWDVRTKYVTHDPIPTLDLVRGLAVYGPRATLFTLGANNTVQQFDLNSPAIMVANVQHPASLLPPSPPASEETGDRSATSATTIASESETSSIPLDMNISESDEDHLSPFRHLTRRQAIDSDNESYESASPVSRRSGLSSLSKSSAGSSQNPGRYRGYMRSRGLSENTYISAGTSIGSSTISNGIHGNTRDMDKYSMGYSVGTTSVPSMASSRSRRRPSRLRNEVPRNPDDNKVHDLFKFTRARLSDIPYKHAMGANSVRLTNDDLRRQVLNTIFGWNKEVEDLIRDEMSRHPQGSASRILLAKWLGDIDPNIMNANFENMTSSDWMLLALSAIGGHASQQKLGHTFVQGLLEAGDVHAAVTIMLGMGDHNDAIEVYISHKRYMEALILTCLSAPSVWERQATIIRKWGELAVQHGQQQLAIRCFACTDQESTEPWTSPSAAQLNFQATTPSIPEILSLPLSPAGVQHGPQRSIANTISLKLVTSFGDQTQKSKFLTDDGGQTPTTAGAATGVIRSSNNRKFDTPVSARKPGSLPSIPETPEGLD</sequence>
<feature type="compositionally biased region" description="Low complexity" evidence="7">
    <location>
        <begin position="346"/>
        <end position="362"/>
    </location>
</feature>
<organism evidence="9 10">
    <name type="scientific">Fusarium acuminatum</name>
    <dbReference type="NCBI Taxonomy" id="5515"/>
    <lineage>
        <taxon>Eukaryota</taxon>
        <taxon>Fungi</taxon>
        <taxon>Dikarya</taxon>
        <taxon>Ascomycota</taxon>
        <taxon>Pezizomycotina</taxon>
        <taxon>Sordariomycetes</taxon>
        <taxon>Hypocreomycetidae</taxon>
        <taxon>Hypocreales</taxon>
        <taxon>Nectriaceae</taxon>
        <taxon>Fusarium</taxon>
        <taxon>Fusarium tricinctum species complex</taxon>
    </lineage>
</organism>
<dbReference type="Proteomes" id="UP001489902">
    <property type="component" value="Chromosome 8"/>
</dbReference>
<evidence type="ECO:0000313" key="9">
    <source>
        <dbReference type="EMBL" id="WZH50367.1"/>
    </source>
</evidence>
<evidence type="ECO:0000256" key="2">
    <source>
        <dbReference type="ARBA" id="ARBA00022553"/>
    </source>
</evidence>
<comment type="subcellular location">
    <subcellularLocation>
        <location evidence="1">Nucleus</location>
    </subcellularLocation>
</comment>
<protein>
    <recommendedName>
        <fullName evidence="8">Gem-associated protein 5 TPR domain-containing protein</fullName>
    </recommendedName>
</protein>
<feature type="compositionally biased region" description="Low complexity" evidence="7">
    <location>
        <begin position="769"/>
        <end position="781"/>
    </location>
</feature>
<accession>A0ABZ2XB49</accession>
<reference evidence="9 10" key="1">
    <citation type="submission" date="2024-04" db="EMBL/GenBank/DDBJ databases">
        <title>Complete genome sequence of Fusarium acuminatum.</title>
        <authorList>
            <person name="Lan B."/>
        </authorList>
    </citation>
    <scope>NUCLEOTIDE SEQUENCE [LARGE SCALE GENOMIC DNA]</scope>
    <source>
        <strain evidence="9">1A</strain>
    </source>
</reference>
<dbReference type="PANTHER" id="PTHR15528">
    <property type="entry name" value="PEROXISOME PROLIFERATOR ACTIVATED RECEPTOR GAMMA COACTIVATOR 1 PGC-1 -RELATED"/>
    <property type="match status" value="1"/>
</dbReference>
<evidence type="ECO:0000256" key="1">
    <source>
        <dbReference type="ARBA" id="ARBA00004123"/>
    </source>
</evidence>
<keyword evidence="6" id="KW-0539">Nucleus</keyword>
<dbReference type="EMBL" id="CP151267">
    <property type="protein sequence ID" value="WZH50367.1"/>
    <property type="molecule type" value="Genomic_DNA"/>
</dbReference>
<keyword evidence="3" id="KW-0694">RNA-binding</keyword>
<dbReference type="PANTHER" id="PTHR15528:SF11">
    <property type="entry name" value="FI18188P1"/>
    <property type="match status" value="1"/>
</dbReference>
<keyword evidence="5" id="KW-0804">Transcription</keyword>
<dbReference type="InterPro" id="IPR056421">
    <property type="entry name" value="TPR_GEMI5"/>
</dbReference>
<gene>
    <name evidence="9" type="ORF">QYS62_011611</name>
</gene>
<keyword evidence="10" id="KW-1185">Reference proteome</keyword>
<dbReference type="Gene3D" id="2.130.10.10">
    <property type="entry name" value="YVTN repeat-like/Quinoprotein amine dehydrogenase"/>
    <property type="match status" value="1"/>
</dbReference>
<dbReference type="InterPro" id="IPR034605">
    <property type="entry name" value="PGC-1"/>
</dbReference>
<evidence type="ECO:0000256" key="4">
    <source>
        <dbReference type="ARBA" id="ARBA00023015"/>
    </source>
</evidence>
<dbReference type="SUPFAM" id="SSF50978">
    <property type="entry name" value="WD40 repeat-like"/>
    <property type="match status" value="1"/>
</dbReference>
<feature type="region of interest" description="Disordered" evidence="7">
    <location>
        <begin position="762"/>
        <end position="814"/>
    </location>
</feature>
<name>A0ABZ2XB49_9HYPO</name>
<evidence type="ECO:0000256" key="3">
    <source>
        <dbReference type="ARBA" id="ARBA00022884"/>
    </source>
</evidence>
<evidence type="ECO:0000256" key="6">
    <source>
        <dbReference type="ARBA" id="ARBA00023242"/>
    </source>
</evidence>
<dbReference type="InterPro" id="IPR015943">
    <property type="entry name" value="WD40/YVTN_repeat-like_dom_sf"/>
</dbReference>
<evidence type="ECO:0000259" key="8">
    <source>
        <dbReference type="Pfam" id="PF23774"/>
    </source>
</evidence>
<evidence type="ECO:0000313" key="10">
    <source>
        <dbReference type="Proteomes" id="UP001489902"/>
    </source>
</evidence>
<feature type="domain" description="Gem-associated protein 5 TPR" evidence="8">
    <location>
        <begin position="543"/>
        <end position="698"/>
    </location>
</feature>
<keyword evidence="2" id="KW-0597">Phosphoprotein</keyword>
<feature type="region of interest" description="Disordered" evidence="7">
    <location>
        <begin position="465"/>
        <end position="502"/>
    </location>
</feature>
<dbReference type="Pfam" id="PF23774">
    <property type="entry name" value="TPR_GEMI5"/>
    <property type="match status" value="1"/>
</dbReference>
<feature type="compositionally biased region" description="Low complexity" evidence="7">
    <location>
        <begin position="397"/>
        <end position="418"/>
    </location>
</feature>
<dbReference type="InterPro" id="IPR036322">
    <property type="entry name" value="WD40_repeat_dom_sf"/>
</dbReference>
<proteinExistence type="predicted"/>